<dbReference type="EMBL" id="CP015625">
    <property type="protein sequence ID" value="AQT46632.1"/>
    <property type="molecule type" value="Genomic_DNA"/>
</dbReference>
<feature type="transmembrane region" description="Helical" evidence="1">
    <location>
        <begin position="76"/>
        <end position="97"/>
    </location>
</feature>
<keyword evidence="1" id="KW-1133">Transmembrane helix</keyword>
<dbReference type="OrthoDB" id="7925777at2"/>
<dbReference type="Proteomes" id="UP000189632">
    <property type="component" value="Chromosome"/>
</dbReference>
<feature type="transmembrane region" description="Helical" evidence="1">
    <location>
        <begin position="12"/>
        <end position="33"/>
    </location>
</feature>
<evidence type="ECO:0000313" key="2">
    <source>
        <dbReference type="EMBL" id="AQT46632.1"/>
    </source>
</evidence>
<reference evidence="2 3" key="1">
    <citation type="submission" date="2016-11" db="EMBL/GenBank/DDBJ databases">
        <title>Comparative genomics of Bartonella apis.</title>
        <authorList>
            <person name="Engel P."/>
        </authorList>
    </citation>
    <scope>NUCLEOTIDE SEQUENCE [LARGE SCALE GENOMIC DNA]</scope>
    <source>
        <strain evidence="2 3">BBC0122</strain>
    </source>
</reference>
<keyword evidence="3" id="KW-1185">Reference proteome</keyword>
<keyword evidence="1" id="KW-0472">Membrane</keyword>
<sequence length="112" mass="12353">MENINSLIEWQPYQLVNAGLLVIIVNLALGFSLWKSLSDSEWARFFDIASILTGVGAVSLAITMSRVVVVDFLVNFSSLLLASGILMTIFGAICDIAHRLSLYRDSHHNKEA</sequence>
<dbReference type="AlphaFoldDB" id="A0A1U9MG33"/>
<evidence type="ECO:0000256" key="1">
    <source>
        <dbReference type="SAM" id="Phobius"/>
    </source>
</evidence>
<gene>
    <name evidence="2" type="ORF">BBC0122_005020</name>
</gene>
<protein>
    <submittedName>
        <fullName evidence="2">Uncharacterized protein</fullName>
    </submittedName>
</protein>
<dbReference type="RefSeq" id="WP_077990987.1">
    <property type="nucleotide sequence ID" value="NZ_CAXUOT020000001.1"/>
</dbReference>
<keyword evidence="1" id="KW-0812">Transmembrane</keyword>
<accession>A0A1U9MG33</accession>
<organism evidence="2 3">
    <name type="scientific">Bartonella choladocola</name>
    <dbReference type="NCBI Taxonomy" id="2750995"/>
    <lineage>
        <taxon>Bacteria</taxon>
        <taxon>Pseudomonadati</taxon>
        <taxon>Pseudomonadota</taxon>
        <taxon>Alphaproteobacteria</taxon>
        <taxon>Hyphomicrobiales</taxon>
        <taxon>Bartonellaceae</taxon>
        <taxon>Bartonella</taxon>
    </lineage>
</organism>
<dbReference type="KEGG" id="bapi:BBC0122_005020"/>
<evidence type="ECO:0000313" key="3">
    <source>
        <dbReference type="Proteomes" id="UP000189632"/>
    </source>
</evidence>
<proteinExistence type="predicted"/>
<name>A0A1U9MG33_9HYPH</name>
<feature type="transmembrane region" description="Helical" evidence="1">
    <location>
        <begin position="45"/>
        <end position="64"/>
    </location>
</feature>